<dbReference type="PANTHER" id="PTHR32309">
    <property type="entry name" value="TYROSINE-PROTEIN KINASE"/>
    <property type="match status" value="1"/>
</dbReference>
<dbReference type="RefSeq" id="WP_037443148.1">
    <property type="nucleotide sequence ID" value="NZ_JNFF01000092.1"/>
</dbReference>
<sequence>MSHREASTNYEEKYTLKELLQKIGEWYNYLVSKWVTIILLAIAGGISGFIYFSFQKPVYRAITTFVLEESDKAGGGLAQYAGLASMAGIDLGGGGGGLFQGDNIPELYKSRSMIEKTLLTEVKFGGKPGLLIDAYIDFNQLKEKWAKKNNIHDVHFLKMSDTSFRSSSGKSRVQDSLLGTIVKDINKNYLDVSKPDKKLNIIQVEVKSKNEAFSKMLNEQLVENVNDFYIQTKTKKQSASIAILQHKTDSVLAVLNGAIFSAASIVDATPNLNSARQAQRIAPVQRSQVTTETNKAVLSELKKNLELSKLNLLKETPLIQVVDAPILPLEIKRISPLIGCAIGMVLAAFLTVFFLLIRKTVVDTLK</sequence>
<reference evidence="2 3" key="1">
    <citation type="journal article" date="1992" name="Int. J. Syst. Bacteriol.">
        <title>Sphingobacterium antarcticus sp. nov. a Psychrotrophic Bacterium from the Soils of Schirmacher Oasis, Antarctica.</title>
        <authorList>
            <person name="Shivaji S."/>
            <person name="Ray M.K."/>
            <person name="Rao N.S."/>
            <person name="Saiserr L."/>
            <person name="Jagannadham M.V."/>
            <person name="Kumar G.S."/>
            <person name="Reddy G."/>
            <person name="Bhargava P.M."/>
        </authorList>
    </citation>
    <scope>NUCLEOTIDE SEQUENCE [LARGE SCALE GENOMIC DNA]</scope>
    <source>
        <strain evidence="2 3">4BY</strain>
    </source>
</reference>
<proteinExistence type="predicted"/>
<keyword evidence="1" id="KW-1133">Transmembrane helix</keyword>
<evidence type="ECO:0000256" key="1">
    <source>
        <dbReference type="SAM" id="Phobius"/>
    </source>
</evidence>
<dbReference type="PANTHER" id="PTHR32309:SF13">
    <property type="entry name" value="FERRIC ENTEROBACTIN TRANSPORT PROTEIN FEPE"/>
    <property type="match status" value="1"/>
</dbReference>
<gene>
    <name evidence="2" type="ORF">N180_15470</name>
</gene>
<dbReference type="InterPro" id="IPR050445">
    <property type="entry name" value="Bact_polysacc_biosynth/exp"/>
</dbReference>
<dbReference type="EMBL" id="JNFF01000092">
    <property type="protein sequence ID" value="KEQ28946.1"/>
    <property type="molecule type" value="Genomic_DNA"/>
</dbReference>
<dbReference type="eggNOG" id="COG3206">
    <property type="taxonomic scope" value="Bacteria"/>
</dbReference>
<dbReference type="GO" id="GO:0005886">
    <property type="term" value="C:plasma membrane"/>
    <property type="evidence" value="ECO:0007669"/>
    <property type="project" value="TreeGrafter"/>
</dbReference>
<dbReference type="AlphaFoldDB" id="A0A081PE23"/>
<keyword evidence="3" id="KW-1185">Reference proteome</keyword>
<evidence type="ECO:0000313" key="3">
    <source>
        <dbReference type="Proteomes" id="UP000028007"/>
    </source>
</evidence>
<feature type="transmembrane region" description="Helical" evidence="1">
    <location>
        <begin position="34"/>
        <end position="54"/>
    </location>
</feature>
<feature type="transmembrane region" description="Helical" evidence="1">
    <location>
        <begin position="337"/>
        <end position="357"/>
    </location>
</feature>
<dbReference type="Proteomes" id="UP000028007">
    <property type="component" value="Unassembled WGS sequence"/>
</dbReference>
<keyword evidence="1" id="KW-0812">Transmembrane</keyword>
<name>A0A081PE23_9SPHI</name>
<evidence type="ECO:0000313" key="2">
    <source>
        <dbReference type="EMBL" id="KEQ28946.1"/>
    </source>
</evidence>
<protein>
    <submittedName>
        <fullName evidence="2">Lipopolysaccharide biosynthesis protein</fullName>
    </submittedName>
</protein>
<comment type="caution">
    <text evidence="2">The sequence shown here is derived from an EMBL/GenBank/DDBJ whole genome shotgun (WGS) entry which is preliminary data.</text>
</comment>
<organism evidence="2 3">
    <name type="scientific">Pedobacter antarcticus 4BY</name>
    <dbReference type="NCBI Taxonomy" id="1358423"/>
    <lineage>
        <taxon>Bacteria</taxon>
        <taxon>Pseudomonadati</taxon>
        <taxon>Bacteroidota</taxon>
        <taxon>Sphingobacteriia</taxon>
        <taxon>Sphingobacteriales</taxon>
        <taxon>Sphingobacteriaceae</taxon>
        <taxon>Pedobacter</taxon>
    </lineage>
</organism>
<accession>A0A081PE23</accession>
<dbReference type="OrthoDB" id="745212at2"/>
<dbReference type="GO" id="GO:0004713">
    <property type="term" value="F:protein tyrosine kinase activity"/>
    <property type="evidence" value="ECO:0007669"/>
    <property type="project" value="TreeGrafter"/>
</dbReference>
<keyword evidence="1" id="KW-0472">Membrane</keyword>